<protein>
    <submittedName>
        <fullName evidence="1">Uncharacterized protein</fullName>
    </submittedName>
</protein>
<gene>
    <name evidence="1" type="ORF">EcWSU1_00825</name>
</gene>
<dbReference type="EMBL" id="CP002886">
    <property type="protein sequence ID" value="AEW72265.1"/>
    <property type="molecule type" value="Genomic_DNA"/>
</dbReference>
<organism evidence="1 2">
    <name type="scientific">Enterobacter ludwigii</name>
    <dbReference type="NCBI Taxonomy" id="299767"/>
    <lineage>
        <taxon>Bacteria</taxon>
        <taxon>Pseudomonadati</taxon>
        <taxon>Pseudomonadota</taxon>
        <taxon>Gammaproteobacteria</taxon>
        <taxon>Enterobacterales</taxon>
        <taxon>Enterobacteriaceae</taxon>
        <taxon>Enterobacter</taxon>
        <taxon>Enterobacter cloacae complex</taxon>
    </lineage>
</organism>
<proteinExistence type="predicted"/>
<evidence type="ECO:0000313" key="1">
    <source>
        <dbReference type="EMBL" id="AEW72265.1"/>
    </source>
</evidence>
<evidence type="ECO:0000313" key="2">
    <source>
        <dbReference type="Proteomes" id="UP000007838"/>
    </source>
</evidence>
<dbReference type="AlphaFoldDB" id="G8LNJ3"/>
<dbReference type="HOGENOM" id="CLU_3403324_0_0_6"/>
<dbReference type="KEGG" id="eec:EcWSU1_00825"/>
<dbReference type="Proteomes" id="UP000007838">
    <property type="component" value="Chromosome"/>
</dbReference>
<reference evidence="1 2" key="1">
    <citation type="journal article" date="2011" name="Stand. Genomic Sci.">
        <title>Complete genome of the onion pathogen Enterobacter cloacae EcWSU1.</title>
        <authorList>
            <person name="Humann J.L."/>
            <person name="Wildung M."/>
            <person name="Cheng C.H."/>
            <person name="Lee T."/>
            <person name="Stewart J.E."/>
            <person name="Drew J.C."/>
            <person name="Triplett E.W."/>
            <person name="Main D."/>
            <person name="Schroeder B.K."/>
        </authorList>
    </citation>
    <scope>NUCLEOTIDE SEQUENCE [LARGE SCALE GENOMIC DNA]</scope>
    <source>
        <strain evidence="1 2">EcWSU1</strain>
    </source>
</reference>
<sequence>MAGLKKGQNACKIIVWVNFAANDSKREKKR</sequence>
<name>G8LNJ3_9ENTR</name>
<accession>G8LNJ3</accession>
<accession>W0BS52</accession>